<keyword evidence="8" id="KW-0963">Cytoplasm</keyword>
<evidence type="ECO:0000313" key="12">
    <source>
        <dbReference type="Proteomes" id="UP000023755"/>
    </source>
</evidence>
<keyword evidence="2 8" id="KW-0444">Lipid biosynthesis</keyword>
<dbReference type="InterPro" id="IPR013747">
    <property type="entry name" value="ACP_syn_III_C"/>
</dbReference>
<dbReference type="OrthoDB" id="9815506at2"/>
<dbReference type="UniPathway" id="UPA00094"/>
<gene>
    <name evidence="8 11" type="primary">fabH</name>
    <name evidence="11" type="ORF">NHE_0606</name>
</gene>
<keyword evidence="12" id="KW-1185">Reference proteome</keyword>
<evidence type="ECO:0000256" key="4">
    <source>
        <dbReference type="ARBA" id="ARBA00022832"/>
    </source>
</evidence>
<feature type="domain" description="Beta-ketoacyl-[acyl-carrier-protein] synthase III N-terminal" evidence="10">
    <location>
        <begin position="108"/>
        <end position="175"/>
    </location>
</feature>
<dbReference type="RefSeq" id="WP_038559724.1">
    <property type="nucleotide sequence ID" value="NZ_CP007481.1"/>
</dbReference>
<dbReference type="GO" id="GO:0033818">
    <property type="term" value="F:beta-ketoacyl-acyl-carrier-protein synthase III activity"/>
    <property type="evidence" value="ECO:0007669"/>
    <property type="project" value="UniProtKB-UniRule"/>
</dbReference>
<feature type="active site" evidence="8">
    <location>
        <position position="238"/>
    </location>
</feature>
<feature type="active site" evidence="8">
    <location>
        <position position="268"/>
    </location>
</feature>
<evidence type="ECO:0000256" key="6">
    <source>
        <dbReference type="ARBA" id="ARBA00023160"/>
    </source>
</evidence>
<dbReference type="NCBIfam" id="NF006829">
    <property type="entry name" value="PRK09352.1"/>
    <property type="match status" value="1"/>
</dbReference>
<evidence type="ECO:0000256" key="8">
    <source>
        <dbReference type="HAMAP-Rule" id="MF_01815"/>
    </source>
</evidence>
<comment type="pathway">
    <text evidence="8">Lipid metabolism; fatty acid biosynthesis.</text>
</comment>
<comment type="function">
    <text evidence="8">Catalyzes the condensation reaction of fatty acid synthesis by the addition to an acyl acceptor of two carbons from malonyl-ACP. Catalyzes the first condensation reaction which initiates fatty acid synthesis and may therefore play a role in governing the total rate of fatty acid production. Possesses both acetoacetyl-ACP synthase and acetyl transacylase activities. Its substrate specificity determines the biosynthesis of branched-chain and/or straight-chain of fatty acids.</text>
</comment>
<dbReference type="Pfam" id="PF08545">
    <property type="entry name" value="ACP_syn_III"/>
    <property type="match status" value="1"/>
</dbReference>
<evidence type="ECO:0000256" key="1">
    <source>
        <dbReference type="ARBA" id="ARBA00008642"/>
    </source>
</evidence>
<dbReference type="GO" id="GO:0006633">
    <property type="term" value="P:fatty acid biosynthetic process"/>
    <property type="evidence" value="ECO:0007669"/>
    <property type="project" value="UniProtKB-UniRule"/>
</dbReference>
<accession>X5H4Q9</accession>
<evidence type="ECO:0000256" key="7">
    <source>
        <dbReference type="ARBA" id="ARBA00023268"/>
    </source>
</evidence>
<dbReference type="Gene3D" id="3.40.47.10">
    <property type="match status" value="1"/>
</dbReference>
<organism evidence="11 12">
    <name type="scientific">Neorickettsia helminthoeca str. Oregon</name>
    <dbReference type="NCBI Taxonomy" id="1286528"/>
    <lineage>
        <taxon>Bacteria</taxon>
        <taxon>Pseudomonadati</taxon>
        <taxon>Pseudomonadota</taxon>
        <taxon>Alphaproteobacteria</taxon>
        <taxon>Rickettsiales</taxon>
        <taxon>Anaplasmataceae</taxon>
        <taxon>Neorickettsia</taxon>
    </lineage>
</organism>
<evidence type="ECO:0000256" key="2">
    <source>
        <dbReference type="ARBA" id="ARBA00022516"/>
    </source>
</evidence>
<comment type="similarity">
    <text evidence="1 8">Belongs to the thiolase-like superfamily. FabH family.</text>
</comment>
<proteinExistence type="inferred from homology"/>
<evidence type="ECO:0000256" key="5">
    <source>
        <dbReference type="ARBA" id="ARBA00023098"/>
    </source>
</evidence>
<keyword evidence="5 8" id="KW-0443">Lipid metabolism</keyword>
<dbReference type="Proteomes" id="UP000023755">
    <property type="component" value="Chromosome"/>
</dbReference>
<dbReference type="EC" id="2.3.1.180" evidence="8"/>
<dbReference type="InterPro" id="IPR013751">
    <property type="entry name" value="ACP_syn_III_N"/>
</dbReference>
<dbReference type="InterPro" id="IPR016039">
    <property type="entry name" value="Thiolase-like"/>
</dbReference>
<feature type="domain" description="Beta-ketoacyl-[acyl-carrier-protein] synthase III C-terminal" evidence="9">
    <location>
        <begin position="225"/>
        <end position="311"/>
    </location>
</feature>
<comment type="subcellular location">
    <subcellularLocation>
        <location evidence="8">Cytoplasm</location>
    </subcellularLocation>
</comment>
<dbReference type="STRING" id="1286528.NHE_0606"/>
<keyword evidence="6 8" id="KW-0275">Fatty acid biosynthesis</keyword>
<dbReference type="GO" id="GO:0004315">
    <property type="term" value="F:3-oxoacyl-[acyl-carrier-protein] synthase activity"/>
    <property type="evidence" value="ECO:0007669"/>
    <property type="project" value="InterPro"/>
</dbReference>
<dbReference type="GO" id="GO:0005737">
    <property type="term" value="C:cytoplasm"/>
    <property type="evidence" value="ECO:0007669"/>
    <property type="project" value="UniProtKB-SubCell"/>
</dbReference>
<comment type="catalytic activity">
    <reaction evidence="8">
        <text>malonyl-[ACP] + acetyl-CoA + H(+) = 3-oxobutanoyl-[ACP] + CO2 + CoA</text>
        <dbReference type="Rhea" id="RHEA:12080"/>
        <dbReference type="Rhea" id="RHEA-COMP:9623"/>
        <dbReference type="Rhea" id="RHEA-COMP:9625"/>
        <dbReference type="ChEBI" id="CHEBI:15378"/>
        <dbReference type="ChEBI" id="CHEBI:16526"/>
        <dbReference type="ChEBI" id="CHEBI:57287"/>
        <dbReference type="ChEBI" id="CHEBI:57288"/>
        <dbReference type="ChEBI" id="CHEBI:78449"/>
        <dbReference type="ChEBI" id="CHEBI:78450"/>
        <dbReference type="EC" id="2.3.1.180"/>
    </reaction>
</comment>
<keyword evidence="7 8" id="KW-0511">Multifunctional enzyme</keyword>
<comment type="domain">
    <text evidence="8">The last Arg residue of the ACP-binding site is essential for the weak association between ACP/AcpP and FabH.</text>
</comment>
<name>X5H4Q9_9RICK</name>
<dbReference type="InterPro" id="IPR004655">
    <property type="entry name" value="FabH"/>
</dbReference>
<keyword evidence="4 8" id="KW-0276">Fatty acid metabolism</keyword>
<dbReference type="Pfam" id="PF08541">
    <property type="entry name" value="ACP_syn_III_C"/>
    <property type="match status" value="1"/>
</dbReference>
<dbReference type="SUPFAM" id="SSF53901">
    <property type="entry name" value="Thiolase-like"/>
    <property type="match status" value="1"/>
</dbReference>
<dbReference type="KEGG" id="nhm:NHE_0606"/>
<sequence>MRKINFLGFGSYLPGKVLTNFDLEKLVDTSDEWILRRTGIKTRYIVDEEDVSDLALNASLKCLNGVQDFSVEDIDAIVVATCTASKRIPAVANILQGKLSIKRQILSFDINAACSGFLYGLSIVSAMVAAGKVSKVLLVGADAMSSIVDWKDRNTCILFGDGAGAALISAGEVGGLIYDSMSCDASLCDALSADVTGKLHMDGRKVFEAAVKKLTTEINKAFDVSGISAQEIDYFVMHQANIRIIDLVSEKIGIDPYKVIVTVDKYANTSAASIPITLDHLNNEKILKKGDKLLLTAMGGGFTYGVMIVEY</sequence>
<feature type="active site" evidence="8">
    <location>
        <position position="114"/>
    </location>
</feature>
<dbReference type="PANTHER" id="PTHR43091:SF1">
    <property type="entry name" value="BETA-KETOACYL-[ACYL-CARRIER-PROTEIN] SYNTHASE III, CHLOROPLASTIC"/>
    <property type="match status" value="1"/>
</dbReference>
<feature type="region of interest" description="ACP-binding" evidence="8">
    <location>
        <begin position="239"/>
        <end position="243"/>
    </location>
</feature>
<dbReference type="AlphaFoldDB" id="X5H4Q9"/>
<dbReference type="CDD" id="cd00830">
    <property type="entry name" value="KAS_III"/>
    <property type="match status" value="1"/>
</dbReference>
<dbReference type="HOGENOM" id="CLU_039592_4_2_5"/>
<dbReference type="NCBIfam" id="TIGR00747">
    <property type="entry name" value="fabH"/>
    <property type="match status" value="1"/>
</dbReference>
<evidence type="ECO:0000259" key="9">
    <source>
        <dbReference type="Pfam" id="PF08541"/>
    </source>
</evidence>
<dbReference type="EMBL" id="CP007481">
    <property type="protein sequence ID" value="AHX11541.1"/>
    <property type="molecule type" value="Genomic_DNA"/>
</dbReference>
<evidence type="ECO:0000259" key="10">
    <source>
        <dbReference type="Pfam" id="PF08545"/>
    </source>
</evidence>
<evidence type="ECO:0000313" key="11">
    <source>
        <dbReference type="EMBL" id="AHX11541.1"/>
    </source>
</evidence>
<reference evidence="11 12" key="1">
    <citation type="submission" date="2014-03" db="EMBL/GenBank/DDBJ databases">
        <title>Sequencing and Comparison of Genomes and Transcriptome Profiles of Human Ehrlichiosis Agents.</title>
        <authorList>
            <person name="Lin M."/>
            <person name="Daugherty S.C."/>
            <person name="Nagaraj S."/>
            <person name="Cheng Z."/>
            <person name="Xiong Q."/>
            <person name="Lin F.-Y."/>
            <person name="Sengamalay N."/>
            <person name="Ott S."/>
            <person name="Godinez A."/>
            <person name="Tallon L.J."/>
            <person name="Sadzewicz L."/>
            <person name="Fraser C.M."/>
            <person name="Dunning Hotopp J.C."/>
            <person name="Rikihisa Y."/>
        </authorList>
    </citation>
    <scope>NUCLEOTIDE SEQUENCE [LARGE SCALE GENOMIC DNA]</scope>
    <source>
        <strain evidence="11 12">Oregon</strain>
    </source>
</reference>
<evidence type="ECO:0000256" key="3">
    <source>
        <dbReference type="ARBA" id="ARBA00022679"/>
    </source>
</evidence>
<dbReference type="HAMAP" id="MF_01815">
    <property type="entry name" value="FabH"/>
    <property type="match status" value="1"/>
</dbReference>
<keyword evidence="8 11" id="KW-0012">Acyltransferase</keyword>
<protein>
    <recommendedName>
        <fullName evidence="8">Beta-ketoacyl-[acyl-carrier-protein] synthase III</fullName>
        <shortName evidence="8">Beta-ketoacyl-ACP synthase III</shortName>
        <shortName evidence="8">KAS III</shortName>
        <ecNumber evidence="8">2.3.1.180</ecNumber>
    </recommendedName>
    <alternativeName>
        <fullName evidence="8">3-oxoacyl-[acyl-carrier-protein] synthase 3</fullName>
    </alternativeName>
    <alternativeName>
        <fullName evidence="8">3-oxoacyl-[acyl-carrier-protein] synthase III</fullName>
    </alternativeName>
</protein>
<comment type="subunit">
    <text evidence="8">Homodimer.</text>
</comment>
<dbReference type="PANTHER" id="PTHR43091">
    <property type="entry name" value="3-OXOACYL-[ACYL-CARRIER-PROTEIN] SYNTHASE"/>
    <property type="match status" value="1"/>
</dbReference>
<keyword evidence="3 8" id="KW-0808">Transferase</keyword>